<dbReference type="GO" id="GO:0051537">
    <property type="term" value="F:2 iron, 2 sulfur cluster binding"/>
    <property type="evidence" value="ECO:0007669"/>
    <property type="project" value="UniProtKB-KW"/>
</dbReference>
<dbReference type="GO" id="GO:0016491">
    <property type="term" value="F:oxidoreductase activity"/>
    <property type="evidence" value="ECO:0007669"/>
    <property type="project" value="UniProtKB-KW"/>
</dbReference>
<dbReference type="EMBL" id="CASHTH010000848">
    <property type="protein sequence ID" value="CAI8008474.1"/>
    <property type="molecule type" value="Genomic_DNA"/>
</dbReference>
<dbReference type="Gene3D" id="3.90.380.10">
    <property type="entry name" value="Naphthalene 1,2-dioxygenase Alpha Subunit, Chain A, domain 1"/>
    <property type="match status" value="1"/>
</dbReference>
<reference evidence="7" key="1">
    <citation type="submission" date="2023-03" db="EMBL/GenBank/DDBJ databases">
        <authorList>
            <person name="Steffen K."/>
            <person name="Cardenas P."/>
        </authorList>
    </citation>
    <scope>NUCLEOTIDE SEQUENCE</scope>
</reference>
<dbReference type="InterPro" id="IPR036922">
    <property type="entry name" value="Rieske_2Fe-2S_sf"/>
</dbReference>
<evidence type="ECO:0000256" key="2">
    <source>
        <dbReference type="ARBA" id="ARBA00022723"/>
    </source>
</evidence>
<proteinExistence type="predicted"/>
<evidence type="ECO:0000259" key="6">
    <source>
        <dbReference type="PROSITE" id="PS51296"/>
    </source>
</evidence>
<keyword evidence="3" id="KW-0560">Oxidoreductase</keyword>
<keyword evidence="8" id="KW-1185">Reference proteome</keyword>
<protein>
    <submittedName>
        <fullName evidence="7">Carbazole 1,9a-dioxygenase, terminal oxygenase component CarAa</fullName>
    </submittedName>
</protein>
<keyword evidence="4" id="KW-0408">Iron</keyword>
<keyword evidence="1" id="KW-0001">2Fe-2S</keyword>
<dbReference type="Pfam" id="PF00355">
    <property type="entry name" value="Rieske"/>
    <property type="match status" value="1"/>
</dbReference>
<sequence length="276" mass="30737">MIPSAGLKEYWYPALPARDVGSKRPASLKIADEELVFFRDKNDEVQALWDYCPHRGVYLSWGQCFFKGFLTCPYHGATFDGDGECAEFLTEGPDSKMVGAFRAKKYPTITLKGMVFVWMGEGEPVDPKEDIPQEMFEGKETAVFESIRYWDCNWMVALENTHDSHNAFFVHRNAIRVMFSARGDMGGRPRTPLGYRSRLINNKMAMTEFDNGAVGNYYADQNGGEDALQDVPSPGGRQLALVQLAVVLGLVLPAAGPLTQVSHKDDPQPAADAARR</sequence>
<accession>A0AA35RBN2</accession>
<dbReference type="GO" id="GO:0046872">
    <property type="term" value="F:metal ion binding"/>
    <property type="evidence" value="ECO:0007669"/>
    <property type="project" value="UniProtKB-KW"/>
</dbReference>
<comment type="caution">
    <text evidence="7">The sequence shown here is derived from an EMBL/GenBank/DDBJ whole genome shotgun (WGS) entry which is preliminary data.</text>
</comment>
<dbReference type="PROSITE" id="PS51296">
    <property type="entry name" value="RIESKE"/>
    <property type="match status" value="1"/>
</dbReference>
<feature type="domain" description="Rieske" evidence="6">
    <location>
        <begin position="11"/>
        <end position="117"/>
    </location>
</feature>
<evidence type="ECO:0000256" key="5">
    <source>
        <dbReference type="ARBA" id="ARBA00023014"/>
    </source>
</evidence>
<keyword evidence="2" id="KW-0479">Metal-binding</keyword>
<dbReference type="Gene3D" id="2.20.25.10">
    <property type="match status" value="1"/>
</dbReference>
<keyword evidence="5" id="KW-0411">Iron-sulfur</keyword>
<dbReference type="PANTHER" id="PTHR21266">
    <property type="entry name" value="IRON-SULFUR DOMAIN CONTAINING PROTEIN"/>
    <property type="match status" value="1"/>
</dbReference>
<name>A0AA35RBN2_GEOBA</name>
<evidence type="ECO:0000256" key="1">
    <source>
        <dbReference type="ARBA" id="ARBA00022714"/>
    </source>
</evidence>
<dbReference type="SUPFAM" id="SSF55961">
    <property type="entry name" value="Bet v1-like"/>
    <property type="match status" value="1"/>
</dbReference>
<evidence type="ECO:0000256" key="3">
    <source>
        <dbReference type="ARBA" id="ARBA00023002"/>
    </source>
</evidence>
<organism evidence="7 8">
    <name type="scientific">Geodia barretti</name>
    <name type="common">Barrett's horny sponge</name>
    <dbReference type="NCBI Taxonomy" id="519541"/>
    <lineage>
        <taxon>Eukaryota</taxon>
        <taxon>Metazoa</taxon>
        <taxon>Porifera</taxon>
        <taxon>Demospongiae</taxon>
        <taxon>Heteroscleromorpha</taxon>
        <taxon>Tetractinellida</taxon>
        <taxon>Astrophorina</taxon>
        <taxon>Geodiidae</taxon>
        <taxon>Geodia</taxon>
    </lineage>
</organism>
<evidence type="ECO:0000313" key="7">
    <source>
        <dbReference type="EMBL" id="CAI8008474.1"/>
    </source>
</evidence>
<gene>
    <name evidence="7" type="ORF">GBAR_LOCUS5803</name>
</gene>
<dbReference type="AlphaFoldDB" id="A0AA35RBN2"/>
<dbReference type="Proteomes" id="UP001174909">
    <property type="component" value="Unassembled WGS sequence"/>
</dbReference>
<evidence type="ECO:0000256" key="4">
    <source>
        <dbReference type="ARBA" id="ARBA00023004"/>
    </source>
</evidence>
<dbReference type="InterPro" id="IPR017941">
    <property type="entry name" value="Rieske_2Fe-2S"/>
</dbReference>
<dbReference type="SUPFAM" id="SSF50022">
    <property type="entry name" value="ISP domain"/>
    <property type="match status" value="1"/>
</dbReference>
<dbReference type="CDD" id="cd03469">
    <property type="entry name" value="Rieske_RO_Alpha_N"/>
    <property type="match status" value="1"/>
</dbReference>
<dbReference type="PANTHER" id="PTHR21266:SF59">
    <property type="entry name" value="BLR4922 PROTEIN"/>
    <property type="match status" value="1"/>
</dbReference>
<dbReference type="InterPro" id="IPR050584">
    <property type="entry name" value="Cholesterol_7-desaturase"/>
</dbReference>
<evidence type="ECO:0000313" key="8">
    <source>
        <dbReference type="Proteomes" id="UP001174909"/>
    </source>
</evidence>